<accession>A0A5N5DZP1</accession>
<dbReference type="InterPro" id="IPR025859">
    <property type="entry name" value="AurF/CmlI"/>
</dbReference>
<comment type="caution">
    <text evidence="1">The sequence shown here is derived from an EMBL/GenBank/DDBJ whole genome shotgun (WGS) entry which is preliminary data.</text>
</comment>
<evidence type="ECO:0000313" key="2">
    <source>
        <dbReference type="Proteomes" id="UP000325576"/>
    </source>
</evidence>
<dbReference type="RefSeq" id="WP_092765868.1">
    <property type="nucleotide sequence ID" value="NZ_CP195194.1"/>
</dbReference>
<gene>
    <name evidence="1" type="ORF">BS297_21640</name>
</gene>
<dbReference type="Proteomes" id="UP000325576">
    <property type="component" value="Unassembled WGS sequence"/>
</dbReference>
<dbReference type="EMBL" id="MRBO01000583">
    <property type="protein sequence ID" value="KAB2583253.1"/>
    <property type="molecule type" value="Genomic_DNA"/>
</dbReference>
<dbReference type="AlphaFoldDB" id="A0A5N5DZP1"/>
<dbReference type="Gene3D" id="1.10.620.20">
    <property type="entry name" value="Ribonucleotide Reductase, subunit A"/>
    <property type="match status" value="1"/>
</dbReference>
<dbReference type="SUPFAM" id="SSF47240">
    <property type="entry name" value="Ferritin-like"/>
    <property type="match status" value="1"/>
</dbReference>
<evidence type="ECO:0008006" key="3">
    <source>
        <dbReference type="Google" id="ProtNLM"/>
    </source>
</evidence>
<name>A0A5N5DZP1_RHOER</name>
<evidence type="ECO:0000313" key="1">
    <source>
        <dbReference type="EMBL" id="KAB2583253.1"/>
    </source>
</evidence>
<protein>
    <recommendedName>
        <fullName evidence="3">Diiron oxygenase</fullName>
    </recommendedName>
</protein>
<dbReference type="GO" id="GO:0016491">
    <property type="term" value="F:oxidoreductase activity"/>
    <property type="evidence" value="ECO:0007669"/>
    <property type="project" value="InterPro"/>
</dbReference>
<reference evidence="1 2" key="1">
    <citation type="journal article" date="2017" name="Poromechanics V (2013)">
        <title>Genomic Characterization of the Arsenic-Tolerant Actinobacterium, &lt;i&gt;Rhodococcus erythropolis&lt;/i&gt; S43.</title>
        <authorList>
            <person name="Retamal-Morales G."/>
            <person name="Mehnert M."/>
            <person name="Schwabe R."/>
            <person name="Tischler D."/>
            <person name="Schloemann M."/>
            <person name="Levican G.J."/>
        </authorList>
    </citation>
    <scope>NUCLEOTIDE SEQUENCE [LARGE SCALE GENOMIC DNA]</scope>
    <source>
        <strain evidence="1 2">S43</strain>
    </source>
</reference>
<dbReference type="InterPro" id="IPR012348">
    <property type="entry name" value="RNR-like"/>
</dbReference>
<organism evidence="1 2">
    <name type="scientific">Rhodococcus erythropolis</name>
    <name type="common">Arthrobacter picolinophilus</name>
    <dbReference type="NCBI Taxonomy" id="1833"/>
    <lineage>
        <taxon>Bacteria</taxon>
        <taxon>Bacillati</taxon>
        <taxon>Actinomycetota</taxon>
        <taxon>Actinomycetes</taxon>
        <taxon>Mycobacteriales</taxon>
        <taxon>Nocardiaceae</taxon>
        <taxon>Rhodococcus</taxon>
        <taxon>Rhodococcus erythropolis group</taxon>
    </lineage>
</organism>
<sequence>MTTTEPRFSDVPDDETYEDMLNRLSDASVHRSFSPYTDIDWEAPEFQVVDNDPRWILPEVELLGTHSWYLARTREQQIAIGQYRQANIAKVGLQFEQVLIRGFMQYVSMLPNRSAEFRYATHEVIEECNHTLMFQELVNRSGVDVPGFGPVLRRVMPFLGLAAWPFPSIFFMGVLAGEEPIDHIQKSYLRSESNYHPIIRGVMRIHVAEEARHISFANEFLRQHVHQNGPVGKFLLSLAFPVIMRVLCDVIAVPPKSFFETFEIPKSVKKELFWESPASRKALSGYFGDVRLLADELGLMNRVSRILWKALKIDGKSSRFRSEPDRASTADFDNAHA</sequence>
<dbReference type="InterPro" id="IPR009078">
    <property type="entry name" value="Ferritin-like_SF"/>
</dbReference>
<dbReference type="Pfam" id="PF11583">
    <property type="entry name" value="AurF"/>
    <property type="match status" value="1"/>
</dbReference>
<proteinExistence type="predicted"/>